<dbReference type="PANTHER" id="PTHR35046">
    <property type="entry name" value="ZINC KNUCKLE (CCHC-TYPE) FAMILY PROTEIN"/>
    <property type="match status" value="1"/>
</dbReference>
<dbReference type="EMBL" id="QJKJ01005216">
    <property type="protein sequence ID" value="RDX91046.1"/>
    <property type="molecule type" value="Genomic_DNA"/>
</dbReference>
<gene>
    <name evidence="2" type="ORF">CR513_27033</name>
</gene>
<organism evidence="2 3">
    <name type="scientific">Mucuna pruriens</name>
    <name type="common">Velvet bean</name>
    <name type="synonym">Dolichos pruriens</name>
    <dbReference type="NCBI Taxonomy" id="157652"/>
    <lineage>
        <taxon>Eukaryota</taxon>
        <taxon>Viridiplantae</taxon>
        <taxon>Streptophyta</taxon>
        <taxon>Embryophyta</taxon>
        <taxon>Tracheophyta</taxon>
        <taxon>Spermatophyta</taxon>
        <taxon>Magnoliopsida</taxon>
        <taxon>eudicotyledons</taxon>
        <taxon>Gunneridae</taxon>
        <taxon>Pentapetalae</taxon>
        <taxon>rosids</taxon>
        <taxon>fabids</taxon>
        <taxon>Fabales</taxon>
        <taxon>Fabaceae</taxon>
        <taxon>Papilionoideae</taxon>
        <taxon>50 kb inversion clade</taxon>
        <taxon>NPAAA clade</taxon>
        <taxon>indigoferoid/millettioid clade</taxon>
        <taxon>Phaseoleae</taxon>
        <taxon>Mucuna</taxon>
    </lineage>
</organism>
<feature type="non-terminal residue" evidence="2">
    <location>
        <position position="1"/>
    </location>
</feature>
<dbReference type="PANTHER" id="PTHR35046:SF26">
    <property type="entry name" value="RNA-DIRECTED DNA POLYMERASE"/>
    <property type="match status" value="1"/>
</dbReference>
<protein>
    <submittedName>
        <fullName evidence="2">Uncharacterized protein</fullName>
    </submittedName>
</protein>
<accession>A0A371GKJ3</accession>
<feature type="region of interest" description="Disordered" evidence="1">
    <location>
        <begin position="127"/>
        <end position="154"/>
    </location>
</feature>
<comment type="caution">
    <text evidence="2">The sequence shown here is derived from an EMBL/GenBank/DDBJ whole genome shotgun (WGS) entry which is preliminary data.</text>
</comment>
<dbReference type="Proteomes" id="UP000257109">
    <property type="component" value="Unassembled WGS sequence"/>
</dbReference>
<proteinExistence type="predicted"/>
<evidence type="ECO:0000313" key="3">
    <source>
        <dbReference type="Proteomes" id="UP000257109"/>
    </source>
</evidence>
<keyword evidence="3" id="KW-1185">Reference proteome</keyword>
<dbReference type="AlphaFoldDB" id="A0A371GKJ3"/>
<sequence>MIEGNVEDLSLVKPILLKLITSLKVKNHDHPNLRGSEDGYSSEEAPYEGDLLMVRRLMSTFINDQSQRENIFYSRCLIYGKCSLIIDGGSNVNVASQRLVDKLCIPSIPHHKPYKLQWLSEHGETIMHKDEEKKKKEKERKRKKKREKGQRNKKKKVENLLKKLLLPTTMCLMTNFPLDNLLVAFEKLMEDFKDIFLKEMPHGLPP</sequence>
<dbReference type="OrthoDB" id="1747743at2759"/>
<evidence type="ECO:0000313" key="2">
    <source>
        <dbReference type="EMBL" id="RDX91046.1"/>
    </source>
</evidence>
<feature type="compositionally biased region" description="Basic residues" evidence="1">
    <location>
        <begin position="135"/>
        <end position="154"/>
    </location>
</feature>
<evidence type="ECO:0000256" key="1">
    <source>
        <dbReference type="SAM" id="MobiDB-lite"/>
    </source>
</evidence>
<name>A0A371GKJ3_MUCPR</name>
<reference evidence="2" key="1">
    <citation type="submission" date="2018-05" db="EMBL/GenBank/DDBJ databases">
        <title>Draft genome of Mucuna pruriens seed.</title>
        <authorList>
            <person name="Nnadi N.E."/>
            <person name="Vos R."/>
            <person name="Hasami M.H."/>
            <person name="Devisetty U.K."/>
            <person name="Aguiy J.C."/>
        </authorList>
    </citation>
    <scope>NUCLEOTIDE SEQUENCE [LARGE SCALE GENOMIC DNA]</scope>
    <source>
        <strain evidence="2">JCA_2017</strain>
    </source>
</reference>